<dbReference type="PANTHER" id="PTHR34222">
    <property type="entry name" value="GAG_PRE-INTEGRS DOMAIN-CONTAINING PROTEIN"/>
    <property type="match status" value="1"/>
</dbReference>
<proteinExistence type="predicted"/>
<evidence type="ECO:0000256" key="1">
    <source>
        <dbReference type="SAM" id="MobiDB-lite"/>
    </source>
</evidence>
<comment type="caution">
    <text evidence="3">The sequence shown here is derived from an EMBL/GenBank/DDBJ whole genome shotgun (WGS) entry which is preliminary data.</text>
</comment>
<dbReference type="Pfam" id="PF22936">
    <property type="entry name" value="Pol_BBD"/>
    <property type="match status" value="1"/>
</dbReference>
<sequence>MDYYQNLQMKCSEDAAMFRKFIEREQIFEFLADLNVEFDEVRVQVLGKEDLSSINEPRDNNFKGVNSGQGGSNDSSKCDFSKNKDNVWCTYCKKPWHTKETCWKLHADANNSVEEQSKYSSTELEELNQEDIDKLKKFLGMSLSSSWIIDSGATDHMTLSSEKFSTYIPCPSNKKITIADGSLATVAGLSFGEDDWTC</sequence>
<evidence type="ECO:0000313" key="3">
    <source>
        <dbReference type="EMBL" id="RVW85209.1"/>
    </source>
</evidence>
<dbReference type="InterPro" id="IPR054722">
    <property type="entry name" value="PolX-like_BBD"/>
</dbReference>
<name>A0A438HLC6_VITVI</name>
<evidence type="ECO:0000259" key="2">
    <source>
        <dbReference type="Pfam" id="PF22936"/>
    </source>
</evidence>
<accession>A0A438HLC6</accession>
<feature type="domain" description="Retrovirus-related Pol polyprotein from transposon TNT 1-94-like beta-barrel" evidence="2">
    <location>
        <begin position="147"/>
        <end position="188"/>
    </location>
</feature>
<organism evidence="3 4">
    <name type="scientific">Vitis vinifera</name>
    <name type="common">Grape</name>
    <dbReference type="NCBI Taxonomy" id="29760"/>
    <lineage>
        <taxon>Eukaryota</taxon>
        <taxon>Viridiplantae</taxon>
        <taxon>Streptophyta</taxon>
        <taxon>Embryophyta</taxon>
        <taxon>Tracheophyta</taxon>
        <taxon>Spermatophyta</taxon>
        <taxon>Magnoliopsida</taxon>
        <taxon>eudicotyledons</taxon>
        <taxon>Gunneridae</taxon>
        <taxon>Pentapetalae</taxon>
        <taxon>rosids</taxon>
        <taxon>Vitales</taxon>
        <taxon>Vitaceae</taxon>
        <taxon>Viteae</taxon>
        <taxon>Vitis</taxon>
    </lineage>
</organism>
<feature type="region of interest" description="Disordered" evidence="1">
    <location>
        <begin position="57"/>
        <end position="78"/>
    </location>
</feature>
<dbReference type="EMBL" id="QGNW01000206">
    <property type="protein sequence ID" value="RVW85209.1"/>
    <property type="molecule type" value="Genomic_DNA"/>
</dbReference>
<dbReference type="AlphaFoldDB" id="A0A438HLC6"/>
<protein>
    <recommendedName>
        <fullName evidence="2">Retrovirus-related Pol polyprotein from transposon TNT 1-94-like beta-barrel domain-containing protein</fullName>
    </recommendedName>
</protein>
<dbReference type="PANTHER" id="PTHR34222:SF37">
    <property type="entry name" value="RETROTRANSPOSON GAG DOMAIN-CONTAINING PROTEIN"/>
    <property type="match status" value="1"/>
</dbReference>
<reference evidence="3 4" key="1">
    <citation type="journal article" date="2018" name="PLoS Genet.">
        <title>Population sequencing reveals clonal diversity and ancestral inbreeding in the grapevine cultivar Chardonnay.</title>
        <authorList>
            <person name="Roach M.J."/>
            <person name="Johnson D.L."/>
            <person name="Bohlmann J."/>
            <person name="van Vuuren H.J."/>
            <person name="Jones S.J."/>
            <person name="Pretorius I.S."/>
            <person name="Schmidt S.A."/>
            <person name="Borneman A.R."/>
        </authorList>
    </citation>
    <scope>NUCLEOTIDE SEQUENCE [LARGE SCALE GENOMIC DNA]</scope>
    <source>
        <strain evidence="4">cv. Chardonnay</strain>
        <tissue evidence="3">Leaf</tissue>
    </source>
</reference>
<evidence type="ECO:0000313" key="4">
    <source>
        <dbReference type="Proteomes" id="UP000288805"/>
    </source>
</evidence>
<gene>
    <name evidence="3" type="ORF">CK203_046576</name>
</gene>
<dbReference type="Proteomes" id="UP000288805">
    <property type="component" value="Unassembled WGS sequence"/>
</dbReference>